<dbReference type="Pfam" id="PF00566">
    <property type="entry name" value="RabGAP-TBC"/>
    <property type="match status" value="1"/>
</dbReference>
<dbReference type="AlphaFoldDB" id="A0AAE9EC41"/>
<dbReference type="PANTHER" id="PTHR47219">
    <property type="entry name" value="RAB GTPASE-ACTIVATING PROTEIN 1-LIKE"/>
    <property type="match status" value="1"/>
</dbReference>
<evidence type="ECO:0000256" key="1">
    <source>
        <dbReference type="ARBA" id="ARBA00022468"/>
    </source>
</evidence>
<feature type="compositionally biased region" description="Low complexity" evidence="2">
    <location>
        <begin position="144"/>
        <end position="158"/>
    </location>
</feature>
<feature type="region of interest" description="Disordered" evidence="2">
    <location>
        <begin position="797"/>
        <end position="816"/>
    </location>
</feature>
<dbReference type="FunFam" id="1.10.472.80:FF:000019">
    <property type="entry name" value="USP6 N-terminal like"/>
    <property type="match status" value="1"/>
</dbReference>
<organism evidence="4 5">
    <name type="scientific">Caenorhabditis briggsae</name>
    <dbReference type="NCBI Taxonomy" id="6238"/>
    <lineage>
        <taxon>Eukaryota</taxon>
        <taxon>Metazoa</taxon>
        <taxon>Ecdysozoa</taxon>
        <taxon>Nematoda</taxon>
        <taxon>Chromadorea</taxon>
        <taxon>Rhabditida</taxon>
        <taxon>Rhabditina</taxon>
        <taxon>Rhabditomorpha</taxon>
        <taxon>Rhabditoidea</taxon>
        <taxon>Rhabditidae</taxon>
        <taxon>Peloderinae</taxon>
        <taxon>Caenorhabditis</taxon>
    </lineage>
</organism>
<dbReference type="SUPFAM" id="SSF47923">
    <property type="entry name" value="Ypt/Rab-GAP domain of gyp1p"/>
    <property type="match status" value="2"/>
</dbReference>
<feature type="compositionally biased region" description="Polar residues" evidence="2">
    <location>
        <begin position="200"/>
        <end position="219"/>
    </location>
</feature>
<sequence>MNEQRHHKPPQPPPQQQRDRTNTVYYDAQSNFGTPPNADGIVGISAAASSAKDYKDYKMGLRKASGSSDRGAGGGGGDDVLYERVHTERRHHLSTSSSSPYPHRPSSREQQHSRPSHQSTVIHHQIRSPSSATSSGTVIMAPMSSSYDYSVGSSASPSAFRAQSEVAGSRWAPRAQEDFRPGPRASSAANIDALFAPKGNQRTQSTSSEVTRLQDSGSRMTAGGYDPSANIVYTRRTGEPSRGPRDPPKDYSVVGAYERSHEQPIYSTRGPPTTRGSVRQHSNDYELDPRLNVTYPQFYVDDWKERHHNPRGGSAAGTPQNSGYPRGAGAPRHSPSFTTTTGHQMTGRPRFGSEAGVGGGGNIGNTSRHLYEEVPMGVNGYRSPSGYGMKETAILDDYDNVPSEFLEENREEAQRKKKDEEMSTKDDGGSAIYQPGRYQPSEDAGSSSDEDDPEYLELLERDSIINRYEKGPDAADVDAWENPDFEVYTNLDRFGFVHKKGEKTDERTDLQKRRIIKELSREKKWLKMIEIWKSGGPSKKMEDRIWKGIPEKLRIVIWPRLLGAERMKHERRDMYAELLLRARLVSKDIKQIDLDINRTYRDHLAFRKRYDVKQKSLLNVLAAYSMYNTEVGYCQGMSQIAALFLMYLDEEDAFWCLHQLMVSPKHTMHGFFVPGFPKLQRFEEHFKKILKKYKPRVFKYLEKQDIPYIYLTKWWFGCFLDRVPFSLALRLWDVFLVEGDSILLAMAYNIMKMHEKSIRKHSMESFMEFIQNEIAQDFGYSDDEVMYSLRETLSKLKSDRQHVPPPPRPEDLSEVPTKALGPILQKPMASIREEIHEIQSRRSRANSTGRSPHPKRKESGRGPSKGPPPVQHKWNGNASQDSILGNGREVPFEIPTRRVPNTSSPALSADAYMSPPPHGSNGSALPPTGSSKRDTTSTTSTTHRYHNSHQNPSRGGTPSTQRLRDERNGQMVLLSRASDSEPDVTSPVEGNRREDSWKDASTMHISTATSRITHSGNNITRIELDGDVSVI</sequence>
<feature type="compositionally biased region" description="Polar residues" evidence="2">
    <location>
        <begin position="116"/>
        <end position="137"/>
    </location>
</feature>
<feature type="region of interest" description="Disordered" evidence="2">
    <location>
        <begin position="1"/>
        <end position="40"/>
    </location>
</feature>
<dbReference type="InterPro" id="IPR035969">
    <property type="entry name" value="Rab-GAP_TBC_sf"/>
</dbReference>
<proteinExistence type="predicted"/>
<evidence type="ECO:0000313" key="5">
    <source>
        <dbReference type="Proteomes" id="UP000829354"/>
    </source>
</evidence>
<keyword evidence="5" id="KW-1185">Reference proteome</keyword>
<feature type="compositionally biased region" description="Polar residues" evidence="2">
    <location>
        <begin position="948"/>
        <end position="961"/>
    </location>
</feature>
<feature type="compositionally biased region" description="Basic and acidic residues" evidence="2">
    <location>
        <begin position="408"/>
        <end position="428"/>
    </location>
</feature>
<feature type="region of interest" description="Disordered" evidence="2">
    <location>
        <begin position="304"/>
        <end position="367"/>
    </location>
</feature>
<feature type="region of interest" description="Disordered" evidence="2">
    <location>
        <begin position="837"/>
        <end position="996"/>
    </location>
</feature>
<feature type="compositionally biased region" description="Polar residues" evidence="2">
    <location>
        <begin position="22"/>
        <end position="34"/>
    </location>
</feature>
<dbReference type="PANTHER" id="PTHR47219:SF19">
    <property type="entry name" value="USP6 N-TERMINAL-LIKE PROTEIN ISOFORM X1"/>
    <property type="match status" value="1"/>
</dbReference>
<dbReference type="Gene3D" id="1.10.472.80">
    <property type="entry name" value="Ypt/Rab-GAP domain of gyp1p, domain 3"/>
    <property type="match status" value="1"/>
</dbReference>
<dbReference type="GO" id="GO:0005096">
    <property type="term" value="F:GTPase activator activity"/>
    <property type="evidence" value="ECO:0007669"/>
    <property type="project" value="UniProtKB-KW"/>
</dbReference>
<feature type="compositionally biased region" description="Polar residues" evidence="2">
    <location>
        <begin position="270"/>
        <end position="280"/>
    </location>
</feature>
<feature type="compositionally biased region" description="Polar residues" evidence="2">
    <location>
        <begin position="874"/>
        <end position="883"/>
    </location>
</feature>
<reference evidence="4 5" key="1">
    <citation type="submission" date="2022-04" db="EMBL/GenBank/DDBJ databases">
        <title>Chromosome-level reference genomes for two strains of Caenorhabditis briggsae: an improved platform for comparative genomics.</title>
        <authorList>
            <person name="Stevens L."/>
            <person name="Andersen E."/>
        </authorList>
    </citation>
    <scope>NUCLEOTIDE SEQUENCE [LARGE SCALE GENOMIC DNA]</scope>
    <source>
        <strain evidence="4">VX34</strain>
        <tissue evidence="4">Whole-organism</tissue>
    </source>
</reference>
<keyword evidence="1" id="KW-0343">GTPase activation</keyword>
<dbReference type="FunFam" id="1.10.8.270:FF:000010">
    <property type="entry name" value="Putative USP6 N-terminal-like protein"/>
    <property type="match status" value="1"/>
</dbReference>
<evidence type="ECO:0000259" key="3">
    <source>
        <dbReference type="PROSITE" id="PS50086"/>
    </source>
</evidence>
<evidence type="ECO:0000256" key="2">
    <source>
        <dbReference type="SAM" id="MobiDB-lite"/>
    </source>
</evidence>
<dbReference type="PROSITE" id="PS50086">
    <property type="entry name" value="TBC_RABGAP"/>
    <property type="match status" value="1"/>
</dbReference>
<dbReference type="InterPro" id="IPR050302">
    <property type="entry name" value="Rab_GAP_TBC_domain"/>
</dbReference>
<accession>A0AAE9EC41</accession>
<dbReference type="EMBL" id="CP092621">
    <property type="protein sequence ID" value="UMM20249.1"/>
    <property type="molecule type" value="Genomic_DNA"/>
</dbReference>
<dbReference type="SMART" id="SM00164">
    <property type="entry name" value="TBC"/>
    <property type="match status" value="1"/>
</dbReference>
<feature type="region of interest" description="Disordered" evidence="2">
    <location>
        <begin position="408"/>
        <end position="453"/>
    </location>
</feature>
<feature type="region of interest" description="Disordered" evidence="2">
    <location>
        <begin position="62"/>
        <end position="285"/>
    </location>
</feature>
<gene>
    <name evidence="4" type="ORF">L5515_015580</name>
</gene>
<protein>
    <recommendedName>
        <fullName evidence="3">Rab-GAP TBC domain-containing protein</fullName>
    </recommendedName>
</protein>
<evidence type="ECO:0000313" key="4">
    <source>
        <dbReference type="EMBL" id="UMM20249.1"/>
    </source>
</evidence>
<feature type="domain" description="Rab-GAP TBC" evidence="3">
    <location>
        <begin position="548"/>
        <end position="739"/>
    </location>
</feature>
<dbReference type="Proteomes" id="UP000829354">
    <property type="component" value="Chromosome II"/>
</dbReference>
<feature type="compositionally biased region" description="Basic and acidic residues" evidence="2">
    <location>
        <begin position="236"/>
        <end position="249"/>
    </location>
</feature>
<feature type="compositionally biased region" description="Polar residues" evidence="2">
    <location>
        <begin position="335"/>
        <end position="344"/>
    </location>
</feature>
<dbReference type="Gene3D" id="1.10.8.270">
    <property type="entry name" value="putative rabgap domain of human tbc1 domain family member 14 like domains"/>
    <property type="match status" value="1"/>
</dbReference>
<name>A0AAE9EC41_CAEBR</name>
<dbReference type="InterPro" id="IPR000195">
    <property type="entry name" value="Rab-GAP-TBC_dom"/>
</dbReference>